<dbReference type="CDD" id="cd01392">
    <property type="entry name" value="HTH_LacI"/>
    <property type="match status" value="1"/>
</dbReference>
<keyword evidence="6" id="KW-1185">Reference proteome</keyword>
<dbReference type="GO" id="GO:0000976">
    <property type="term" value="F:transcription cis-regulatory region binding"/>
    <property type="evidence" value="ECO:0007669"/>
    <property type="project" value="TreeGrafter"/>
</dbReference>
<keyword evidence="2" id="KW-0238">DNA-binding</keyword>
<dbReference type="CDD" id="cd06278">
    <property type="entry name" value="PBP1_LacI-like"/>
    <property type="match status" value="1"/>
</dbReference>
<comment type="caution">
    <text evidence="5">The sequence shown here is derived from an EMBL/GenBank/DDBJ whole genome shotgun (WGS) entry which is preliminary data.</text>
</comment>
<gene>
    <name evidence="5" type="ORF">F0Q34_03785</name>
</gene>
<proteinExistence type="predicted"/>
<evidence type="ECO:0000313" key="5">
    <source>
        <dbReference type="EMBL" id="KAA2214818.1"/>
    </source>
</evidence>
<keyword evidence="3" id="KW-0804">Transcription</keyword>
<dbReference type="Gene3D" id="3.40.50.2300">
    <property type="match status" value="2"/>
</dbReference>
<evidence type="ECO:0000313" key="6">
    <source>
        <dbReference type="Proteomes" id="UP000322110"/>
    </source>
</evidence>
<reference evidence="5 6" key="1">
    <citation type="journal article" date="2015" name="Int. J. Syst. Evol. Microbiol.">
        <title>Roseomonas oryzae sp. nov., isolated from paddy rhizosphere soil.</title>
        <authorList>
            <person name="Ramaprasad E.V."/>
            <person name="Sasikala Ch."/>
            <person name="Ramana Ch.V."/>
        </authorList>
    </citation>
    <scope>NUCLEOTIDE SEQUENCE [LARGE SCALE GENOMIC DNA]</scope>
    <source>
        <strain evidence="5 6">KCTC 42542</strain>
    </source>
</reference>
<organism evidence="5 6">
    <name type="scientific">Teichococcus oryzae</name>
    <dbReference type="NCBI Taxonomy" id="1608942"/>
    <lineage>
        <taxon>Bacteria</taxon>
        <taxon>Pseudomonadati</taxon>
        <taxon>Pseudomonadota</taxon>
        <taxon>Alphaproteobacteria</taxon>
        <taxon>Acetobacterales</taxon>
        <taxon>Roseomonadaceae</taxon>
        <taxon>Roseomonas</taxon>
    </lineage>
</organism>
<dbReference type="Pfam" id="PF00356">
    <property type="entry name" value="LacI"/>
    <property type="match status" value="1"/>
</dbReference>
<dbReference type="InterPro" id="IPR000843">
    <property type="entry name" value="HTH_LacI"/>
</dbReference>
<accession>A0A5B2TLK7</accession>
<dbReference type="InterPro" id="IPR046335">
    <property type="entry name" value="LacI/GalR-like_sensor"/>
</dbReference>
<protein>
    <submittedName>
        <fullName evidence="5">Substrate-binding domain-containing protein</fullName>
    </submittedName>
</protein>
<dbReference type="SUPFAM" id="SSF47413">
    <property type="entry name" value="lambda repressor-like DNA-binding domains"/>
    <property type="match status" value="1"/>
</dbReference>
<dbReference type="SUPFAM" id="SSF53822">
    <property type="entry name" value="Periplasmic binding protein-like I"/>
    <property type="match status" value="1"/>
</dbReference>
<dbReference type="EMBL" id="VUKA01000001">
    <property type="protein sequence ID" value="KAA2214818.1"/>
    <property type="molecule type" value="Genomic_DNA"/>
</dbReference>
<evidence type="ECO:0000256" key="1">
    <source>
        <dbReference type="ARBA" id="ARBA00023015"/>
    </source>
</evidence>
<dbReference type="Gene3D" id="1.10.260.40">
    <property type="entry name" value="lambda repressor-like DNA-binding domains"/>
    <property type="match status" value="1"/>
</dbReference>
<dbReference type="Proteomes" id="UP000322110">
    <property type="component" value="Unassembled WGS sequence"/>
</dbReference>
<dbReference type="GO" id="GO:0003700">
    <property type="term" value="F:DNA-binding transcription factor activity"/>
    <property type="evidence" value="ECO:0007669"/>
    <property type="project" value="TreeGrafter"/>
</dbReference>
<dbReference type="PROSITE" id="PS50932">
    <property type="entry name" value="HTH_LACI_2"/>
    <property type="match status" value="1"/>
</dbReference>
<dbReference type="AlphaFoldDB" id="A0A5B2TLK7"/>
<evidence type="ECO:0000256" key="3">
    <source>
        <dbReference type="ARBA" id="ARBA00023163"/>
    </source>
</evidence>
<evidence type="ECO:0000256" key="2">
    <source>
        <dbReference type="ARBA" id="ARBA00023125"/>
    </source>
</evidence>
<dbReference type="PANTHER" id="PTHR30146">
    <property type="entry name" value="LACI-RELATED TRANSCRIPTIONAL REPRESSOR"/>
    <property type="match status" value="1"/>
</dbReference>
<dbReference type="SMART" id="SM00354">
    <property type="entry name" value="HTH_LACI"/>
    <property type="match status" value="1"/>
</dbReference>
<evidence type="ECO:0000259" key="4">
    <source>
        <dbReference type="PROSITE" id="PS50932"/>
    </source>
</evidence>
<dbReference type="PANTHER" id="PTHR30146:SF153">
    <property type="entry name" value="LACTOSE OPERON REPRESSOR"/>
    <property type="match status" value="1"/>
</dbReference>
<sequence>MASRPAKLSQRHVGLGGLAVMLCSNRSRGVFAPRILAKVDGRPVAPLSRSCHTPGIDRTANPENVLSQQEDSFGAIFRRTSWPWAAPRSRPWEAMPPRPSQRITIKDLARELGMSVATVARAFHPEADIAVATREAVLRLARERGYQPDALARSMITGRTGIVGVLVADLHNPFYPQALALLTAALQAAGFNTMLVVAEPGGTVDAAIRLLLSYRPEYAVVLATDLTTEATATCSAAGVPLLFFNRVPDAPDARGVVCDNQGGAAALAAHMIAGGMRRPGFIGGLEGTSTHRERRDGFIGHCTAGGLTVREEPGGAFTYAGGQDAARRLLRGPDRPDGLFCAGDIMALGALDTARHEFGLRVPEDLAIAGFDDIPMAAWPAHDLSTVRQPLEAMVEKTLAWVRGRPAAGAEAGCILRLPGQLMERGTTRPVPSLPFKEICR</sequence>
<keyword evidence="1" id="KW-0805">Transcription regulation</keyword>
<dbReference type="InterPro" id="IPR010982">
    <property type="entry name" value="Lambda_DNA-bd_dom_sf"/>
</dbReference>
<name>A0A5B2TLK7_9PROT</name>
<dbReference type="Pfam" id="PF13377">
    <property type="entry name" value="Peripla_BP_3"/>
    <property type="match status" value="1"/>
</dbReference>
<feature type="domain" description="HTH lacI-type" evidence="4">
    <location>
        <begin position="103"/>
        <end position="157"/>
    </location>
</feature>
<dbReference type="InterPro" id="IPR028082">
    <property type="entry name" value="Peripla_BP_I"/>
</dbReference>